<dbReference type="InterPro" id="IPR020459">
    <property type="entry name" value="AMP-binding"/>
</dbReference>
<dbReference type="FunFam" id="3.40.50.12780:FF:000012">
    <property type="entry name" value="Non-ribosomal peptide synthetase"/>
    <property type="match status" value="1"/>
</dbReference>
<dbReference type="SUPFAM" id="SSF47336">
    <property type="entry name" value="ACP-like"/>
    <property type="match status" value="1"/>
</dbReference>
<dbReference type="STRING" id="630515.SAMN04489812_3337"/>
<dbReference type="InterPro" id="IPR025110">
    <property type="entry name" value="AMP-bd_C"/>
</dbReference>
<dbReference type="InterPro" id="IPR029058">
    <property type="entry name" value="AB_hydrolase_fold"/>
</dbReference>
<dbReference type="InterPro" id="IPR020845">
    <property type="entry name" value="AMP-binding_CS"/>
</dbReference>
<dbReference type="GO" id="GO:0031177">
    <property type="term" value="F:phosphopantetheine binding"/>
    <property type="evidence" value="ECO:0007669"/>
    <property type="project" value="InterPro"/>
</dbReference>
<dbReference type="Gene3D" id="3.30.559.30">
    <property type="entry name" value="Nonribosomal peptide synthetase, condensation domain"/>
    <property type="match status" value="1"/>
</dbReference>
<dbReference type="InterPro" id="IPR045851">
    <property type="entry name" value="AMP-bd_C_sf"/>
</dbReference>
<dbReference type="InterPro" id="IPR000873">
    <property type="entry name" value="AMP-dep_synth/lig_dom"/>
</dbReference>
<dbReference type="PRINTS" id="PR00154">
    <property type="entry name" value="AMPBINDING"/>
</dbReference>
<name>A0A1H1VSF6_9ACTN</name>
<dbReference type="Proteomes" id="UP000199103">
    <property type="component" value="Chromosome I"/>
</dbReference>
<evidence type="ECO:0000256" key="1">
    <source>
        <dbReference type="ARBA" id="ARBA00001957"/>
    </source>
</evidence>
<reference evidence="6 7" key="1">
    <citation type="submission" date="2016-10" db="EMBL/GenBank/DDBJ databases">
        <authorList>
            <person name="de Groot N.N."/>
        </authorList>
    </citation>
    <scope>NUCLEOTIDE SEQUENCE [LARGE SCALE GENOMIC DNA]</scope>
    <source>
        <strain evidence="6 7">DSM 21800</strain>
    </source>
</reference>
<keyword evidence="3" id="KW-0597">Phosphoprotein</keyword>
<dbReference type="Gene3D" id="3.40.50.980">
    <property type="match status" value="2"/>
</dbReference>
<dbReference type="Pfam" id="PF00550">
    <property type="entry name" value="PP-binding"/>
    <property type="match status" value="1"/>
</dbReference>
<dbReference type="Pfam" id="PF00501">
    <property type="entry name" value="AMP-binding"/>
    <property type="match status" value="1"/>
</dbReference>
<keyword evidence="2" id="KW-0596">Phosphopantetheine</keyword>
<dbReference type="GO" id="GO:0043041">
    <property type="term" value="P:amino acid activation for nonribosomal peptide biosynthetic process"/>
    <property type="evidence" value="ECO:0007669"/>
    <property type="project" value="TreeGrafter"/>
</dbReference>
<dbReference type="InterPro" id="IPR006162">
    <property type="entry name" value="Ppantetheine_attach_site"/>
</dbReference>
<dbReference type="Gene3D" id="3.40.50.1820">
    <property type="entry name" value="alpha/beta hydrolase"/>
    <property type="match status" value="1"/>
</dbReference>
<dbReference type="RefSeq" id="WP_091526584.1">
    <property type="nucleotide sequence ID" value="NZ_LT629772.1"/>
</dbReference>
<dbReference type="InterPro" id="IPR023213">
    <property type="entry name" value="CAT-like_dom_sf"/>
</dbReference>
<gene>
    <name evidence="6" type="ORF">SAMN04489812_3337</name>
</gene>
<evidence type="ECO:0000259" key="5">
    <source>
        <dbReference type="PROSITE" id="PS50075"/>
    </source>
</evidence>
<dbReference type="FunFam" id="2.30.38.10:FF:000001">
    <property type="entry name" value="Non-ribosomal peptide synthetase PvdI"/>
    <property type="match status" value="1"/>
</dbReference>
<dbReference type="GO" id="GO:0005737">
    <property type="term" value="C:cytoplasm"/>
    <property type="evidence" value="ECO:0007669"/>
    <property type="project" value="TreeGrafter"/>
</dbReference>
<dbReference type="PROSITE" id="PS00012">
    <property type="entry name" value="PHOSPHOPANTETHEINE"/>
    <property type="match status" value="1"/>
</dbReference>
<dbReference type="InterPro" id="IPR009081">
    <property type="entry name" value="PP-bd_ACP"/>
</dbReference>
<dbReference type="NCBIfam" id="TIGR01733">
    <property type="entry name" value="AA-adenyl-dom"/>
    <property type="match status" value="1"/>
</dbReference>
<dbReference type="PANTHER" id="PTHR45527">
    <property type="entry name" value="NONRIBOSOMAL PEPTIDE SYNTHETASE"/>
    <property type="match status" value="1"/>
</dbReference>
<evidence type="ECO:0000256" key="4">
    <source>
        <dbReference type="SAM" id="MobiDB-lite"/>
    </source>
</evidence>
<dbReference type="PANTHER" id="PTHR45527:SF1">
    <property type="entry name" value="FATTY ACID SYNTHASE"/>
    <property type="match status" value="1"/>
</dbReference>
<dbReference type="InterPro" id="IPR036736">
    <property type="entry name" value="ACP-like_sf"/>
</dbReference>
<protein>
    <submittedName>
        <fullName evidence="6">Amino acid adenylation domain-containing protein</fullName>
    </submittedName>
</protein>
<dbReference type="InterPro" id="IPR010071">
    <property type="entry name" value="AA_adenyl_dom"/>
</dbReference>
<feature type="domain" description="Carrier" evidence="5">
    <location>
        <begin position="922"/>
        <end position="997"/>
    </location>
</feature>
<dbReference type="CDD" id="cd17646">
    <property type="entry name" value="A_NRPS_AB3403-like"/>
    <property type="match status" value="1"/>
</dbReference>
<accession>A0A1H1VSF6</accession>
<dbReference type="PROSITE" id="PS50075">
    <property type="entry name" value="CARRIER"/>
    <property type="match status" value="1"/>
</dbReference>
<dbReference type="SUPFAM" id="SSF56801">
    <property type="entry name" value="Acetyl-CoA synthetase-like"/>
    <property type="match status" value="1"/>
</dbReference>
<dbReference type="EMBL" id="LT629772">
    <property type="protein sequence ID" value="SDS87827.1"/>
    <property type="molecule type" value="Genomic_DNA"/>
</dbReference>
<dbReference type="InterPro" id="IPR020806">
    <property type="entry name" value="PKS_PP-bd"/>
</dbReference>
<organism evidence="6 7">
    <name type="scientific">Microlunatus soli</name>
    <dbReference type="NCBI Taxonomy" id="630515"/>
    <lineage>
        <taxon>Bacteria</taxon>
        <taxon>Bacillati</taxon>
        <taxon>Actinomycetota</taxon>
        <taxon>Actinomycetes</taxon>
        <taxon>Propionibacteriales</taxon>
        <taxon>Propionibacteriaceae</taxon>
        <taxon>Microlunatus</taxon>
    </lineage>
</organism>
<dbReference type="FunFam" id="3.40.50.980:FF:000001">
    <property type="entry name" value="Non-ribosomal peptide synthetase"/>
    <property type="match status" value="1"/>
</dbReference>
<dbReference type="SUPFAM" id="SSF52777">
    <property type="entry name" value="CoA-dependent acyltransferases"/>
    <property type="match status" value="2"/>
</dbReference>
<feature type="region of interest" description="Disordered" evidence="4">
    <location>
        <begin position="323"/>
        <end position="342"/>
    </location>
</feature>
<dbReference type="Gene3D" id="3.30.300.30">
    <property type="match status" value="1"/>
</dbReference>
<keyword evidence="7" id="KW-1185">Reference proteome</keyword>
<dbReference type="GO" id="GO:0044550">
    <property type="term" value="P:secondary metabolite biosynthetic process"/>
    <property type="evidence" value="ECO:0007669"/>
    <property type="project" value="TreeGrafter"/>
</dbReference>
<sequence length="1030" mass="113038">METTLTPGQHDALVDSLLRPDDPIRNGAVHRILASPTSTAAVDAAWRHVVAANPYLTTTPVRHGSSTVPELTPTGPVPEFVVHPTDGGSTDTPARPSITLTDGRPLCRLRGIGSPRVRRLVLEYHEVLLDSHAAHALLAEVIRVADGGAAEPLPAIGDYFGWYAEQDQSRVDTFWQQRFSLLDGATPLLDEARREPRPTARLRHGLASEAQDRLRDLAHRLGVPEQWLALLAWSVIVCRFRGGESSAIGVLADVRPDGLPSVLGNFELVLPHVVEFDSAPTEDWLRRQVTEIRELIHHGHLSSARRNDLSGTERGTTLFDSVVDLRSDPHGSPSGQGGAAVPLRVRSTGDSLLLDHDPTMITTDQADRLLRCTVAVLSGLADGHHSGDIRSLSLLDDQQAVDLGRHNATAADYPTDRCLHQLVEAQVDQRPDEVALVYENNTLTYRELDERANRLAHELIARGVRPDSIVGLCSEPSLELCVGILAIHKAGAGYAPLDPFFPEERLSYLFGDLNCSVVLCQRSQLDRLPSGGRTLVLDEPEQWAARPAHRPAPAVAPDNLAYVMYTSGSTGRPKGVLIEHGGAVNFLWWMRQRFELGPGEAALQWTAYSFDAAVWELFWPLVVGGRAVIAPAKIHLDLERFIDLITDNEVVTLHFVPAMLQTFLSAPKVSRCTTLRHVFVSGEPVPVSLMDRFHELLSADLINLYGVTEVSIDSTYYVCERDADFAFVRSGTPLSNTQTYVLDESLRRLPFGARGEVFIGGDSVTRGYLGRRGLTAERFVPDPFGPPGRRLYRTGDVAQLLPDGHLRFLGRSDHQVKIRGIRVELLEVAGELNDCPGVRESLVVAFGEGSERGLAAYVVAETGTEIDPDQIRRFMGGRVPPYMVPNAIIALPEFPLNNNGKIDRKALPAPNEHRSSARHDKKPVGRVQLTIAEIWCRLLELPQVSVDQEFFAVGGNSLLATQVIADVRRVFDINLPLREWLEASTIEQLAAAVERRLAEGSDQDVSNAALQLLDELSADAELVESDVRAG</sequence>
<dbReference type="AlphaFoldDB" id="A0A1H1VSF6"/>
<dbReference type="OrthoDB" id="2472181at2"/>
<dbReference type="SMART" id="SM00823">
    <property type="entry name" value="PKS_PP"/>
    <property type="match status" value="1"/>
</dbReference>
<evidence type="ECO:0000313" key="6">
    <source>
        <dbReference type="EMBL" id="SDS87827.1"/>
    </source>
</evidence>
<evidence type="ECO:0000256" key="2">
    <source>
        <dbReference type="ARBA" id="ARBA00022450"/>
    </source>
</evidence>
<dbReference type="Gene3D" id="3.30.559.10">
    <property type="entry name" value="Chloramphenicol acetyltransferase-like domain"/>
    <property type="match status" value="1"/>
</dbReference>
<dbReference type="Pfam" id="PF13193">
    <property type="entry name" value="AMP-binding_C"/>
    <property type="match status" value="1"/>
</dbReference>
<evidence type="ECO:0000313" key="7">
    <source>
        <dbReference type="Proteomes" id="UP000199103"/>
    </source>
</evidence>
<proteinExistence type="predicted"/>
<evidence type="ECO:0000256" key="3">
    <source>
        <dbReference type="ARBA" id="ARBA00022553"/>
    </source>
</evidence>
<dbReference type="PROSITE" id="PS00455">
    <property type="entry name" value="AMP_BINDING"/>
    <property type="match status" value="1"/>
</dbReference>
<dbReference type="Gene3D" id="2.30.38.10">
    <property type="entry name" value="Luciferase, Domain 3"/>
    <property type="match status" value="1"/>
</dbReference>
<comment type="cofactor">
    <cofactor evidence="1">
        <name>pantetheine 4'-phosphate</name>
        <dbReference type="ChEBI" id="CHEBI:47942"/>
    </cofactor>
</comment>